<dbReference type="Proteomes" id="UP001500483">
    <property type="component" value="Unassembled WGS sequence"/>
</dbReference>
<evidence type="ECO:0000256" key="2">
    <source>
        <dbReference type="SAM" id="Phobius"/>
    </source>
</evidence>
<keyword evidence="2" id="KW-1133">Transmembrane helix</keyword>
<protein>
    <recommendedName>
        <fullName evidence="5">Type IV secretion system protein</fullName>
    </recommendedName>
</protein>
<feature type="transmembrane region" description="Helical" evidence="2">
    <location>
        <begin position="62"/>
        <end position="81"/>
    </location>
</feature>
<evidence type="ECO:0000313" key="4">
    <source>
        <dbReference type="Proteomes" id="UP001500483"/>
    </source>
</evidence>
<name>A0ABP6RQP8_9PSEU</name>
<feature type="transmembrane region" description="Helical" evidence="2">
    <location>
        <begin position="185"/>
        <end position="204"/>
    </location>
</feature>
<dbReference type="RefSeq" id="WP_344926811.1">
    <property type="nucleotide sequence ID" value="NZ_BAAAYK010000038.1"/>
</dbReference>
<keyword evidence="4" id="KW-1185">Reference proteome</keyword>
<evidence type="ECO:0000313" key="3">
    <source>
        <dbReference type="EMBL" id="GAA3357842.1"/>
    </source>
</evidence>
<feature type="region of interest" description="Disordered" evidence="1">
    <location>
        <begin position="330"/>
        <end position="528"/>
    </location>
</feature>
<comment type="caution">
    <text evidence="3">The sequence shown here is derived from an EMBL/GenBank/DDBJ whole genome shotgun (WGS) entry which is preliminary data.</text>
</comment>
<proteinExistence type="predicted"/>
<keyword evidence="2" id="KW-0812">Transmembrane</keyword>
<reference evidence="4" key="1">
    <citation type="journal article" date="2019" name="Int. J. Syst. Evol. Microbiol.">
        <title>The Global Catalogue of Microorganisms (GCM) 10K type strain sequencing project: providing services to taxonomists for standard genome sequencing and annotation.</title>
        <authorList>
            <consortium name="The Broad Institute Genomics Platform"/>
            <consortium name="The Broad Institute Genome Sequencing Center for Infectious Disease"/>
            <person name="Wu L."/>
            <person name="Ma J."/>
        </authorList>
    </citation>
    <scope>NUCLEOTIDE SEQUENCE [LARGE SCALE GENOMIC DNA]</scope>
    <source>
        <strain evidence="4">JCM 9687</strain>
    </source>
</reference>
<gene>
    <name evidence="3" type="ORF">GCM10020366_27520</name>
</gene>
<feature type="compositionally biased region" description="Gly residues" evidence="1">
    <location>
        <begin position="508"/>
        <end position="520"/>
    </location>
</feature>
<feature type="compositionally biased region" description="Basic and acidic residues" evidence="1">
    <location>
        <begin position="469"/>
        <end position="506"/>
    </location>
</feature>
<dbReference type="EMBL" id="BAAAYK010000038">
    <property type="protein sequence ID" value="GAA3357842.1"/>
    <property type="molecule type" value="Genomic_DNA"/>
</dbReference>
<evidence type="ECO:0008006" key="5">
    <source>
        <dbReference type="Google" id="ProtNLM"/>
    </source>
</evidence>
<organism evidence="3 4">
    <name type="scientific">Saccharopolyspora gregorii</name>
    <dbReference type="NCBI Taxonomy" id="33914"/>
    <lineage>
        <taxon>Bacteria</taxon>
        <taxon>Bacillati</taxon>
        <taxon>Actinomycetota</taxon>
        <taxon>Actinomycetes</taxon>
        <taxon>Pseudonocardiales</taxon>
        <taxon>Pseudonocardiaceae</taxon>
        <taxon>Saccharopolyspora</taxon>
    </lineage>
</organism>
<accession>A0ABP6RQP8</accession>
<feature type="transmembrane region" description="Helical" evidence="2">
    <location>
        <begin position="246"/>
        <end position="268"/>
    </location>
</feature>
<feature type="transmembrane region" description="Helical" evidence="2">
    <location>
        <begin position="102"/>
        <end position="122"/>
    </location>
</feature>
<feature type="transmembrane region" description="Helical" evidence="2">
    <location>
        <begin position="216"/>
        <end position="239"/>
    </location>
</feature>
<feature type="compositionally biased region" description="Pro residues" evidence="1">
    <location>
        <begin position="448"/>
        <end position="464"/>
    </location>
</feature>
<feature type="transmembrane region" description="Helical" evidence="2">
    <location>
        <begin position="158"/>
        <end position="178"/>
    </location>
</feature>
<keyword evidence="2" id="KW-0472">Membrane</keyword>
<evidence type="ECO:0000256" key="1">
    <source>
        <dbReference type="SAM" id="MobiDB-lite"/>
    </source>
</evidence>
<sequence>MWPFDDIGDSLGSEIAAFAADAFESAMRALWDGSLDLLRESFALADRFSVFEVNPHDGPVGVLWPMMLWISGVLALGLFSWQLTMTSLRGGRGIVRLTTGPLQYGIALAITVGMVGAFLAAADGLTQGILQAGLQSANFQEALGKTQFAGGAGEGIKAVVLGLCAVLGVLPAAVGYLLEMLFREAAIYLLVATIPITAAGLLANVTKRWFWTTVRWLLSCIAMKPVLALALVLGIGLVAGAEGLSALLAGIGVLVLSVFSPLVLFRLFAFVDPNTDAGGVFRDALSSSAGIDSYGMNNPVVKAATSLAGAGDGGSAQEDAATGRFDAAVSDFGAPEGDARGFGGASGSGSADEPLDPDAAQPEQDDDAAGGSETDPVRPPAANRGSITSDDGIGPQFTGDGGGETRPPDPPDPGGGSAEQFQPTPPDGEASRPPDPPEPGGGSAEQVQPPPDGGASRPPEPPVPSGDGAESHPPETSARHGESEEPHPPEPPEPGGDHEPPDDRSRGRGPGGDGGDGAGGDLDEGLNV</sequence>